<comment type="caution">
    <text evidence="2">The sequence shown here is derived from an EMBL/GenBank/DDBJ whole genome shotgun (WGS) entry which is preliminary data.</text>
</comment>
<reference evidence="2 3" key="1">
    <citation type="submission" date="2019-12" db="EMBL/GenBank/DDBJ databases">
        <title>Genomic-based taxomic classification of the family Erythrobacteraceae.</title>
        <authorList>
            <person name="Xu L."/>
        </authorList>
    </citation>
    <scope>NUCLEOTIDE SEQUENCE [LARGE SCALE GENOMIC DNA]</scope>
    <source>
        <strain evidence="2 3">DSM 18604</strain>
    </source>
</reference>
<accession>A0A845AE70</accession>
<dbReference type="EMBL" id="WTYQ01000005">
    <property type="protein sequence ID" value="MXP26846.1"/>
    <property type="molecule type" value="Genomic_DNA"/>
</dbReference>
<sequence length="131" mass="14097">MAHAQVTAEQAIETAKETYGPPAPDSQPKCPKQTNSDEIIVCRELEEQSQFRVKSTSELDPKSRQARNNSIPDAPNVASPGLTEYGPVTMRGCGIQKCPPPPAYMIDFSTLPESPEGSDADLIAKGEKPAN</sequence>
<dbReference type="Proteomes" id="UP000460561">
    <property type="component" value="Unassembled WGS sequence"/>
</dbReference>
<evidence type="ECO:0000313" key="3">
    <source>
        <dbReference type="Proteomes" id="UP000460561"/>
    </source>
</evidence>
<keyword evidence="3" id="KW-1185">Reference proteome</keyword>
<name>A0A845AE70_9SPHN</name>
<dbReference type="RefSeq" id="WP_160740059.1">
    <property type="nucleotide sequence ID" value="NZ_WTYQ01000005.1"/>
</dbReference>
<feature type="region of interest" description="Disordered" evidence="1">
    <location>
        <begin position="1"/>
        <end position="83"/>
    </location>
</feature>
<evidence type="ECO:0000313" key="2">
    <source>
        <dbReference type="EMBL" id="MXP26846.1"/>
    </source>
</evidence>
<protein>
    <submittedName>
        <fullName evidence="2">Uncharacterized protein</fullName>
    </submittedName>
</protein>
<feature type="compositionally biased region" description="Basic and acidic residues" evidence="1">
    <location>
        <begin position="122"/>
        <end position="131"/>
    </location>
</feature>
<evidence type="ECO:0000256" key="1">
    <source>
        <dbReference type="SAM" id="MobiDB-lite"/>
    </source>
</evidence>
<gene>
    <name evidence="2" type="ORF">GRI39_12470</name>
</gene>
<dbReference type="AlphaFoldDB" id="A0A845AE70"/>
<proteinExistence type="predicted"/>
<organism evidence="2 3">
    <name type="scientific">Altericroceibacterium indicum</name>
    <dbReference type="NCBI Taxonomy" id="374177"/>
    <lineage>
        <taxon>Bacteria</taxon>
        <taxon>Pseudomonadati</taxon>
        <taxon>Pseudomonadota</taxon>
        <taxon>Alphaproteobacteria</taxon>
        <taxon>Sphingomonadales</taxon>
        <taxon>Erythrobacteraceae</taxon>
        <taxon>Altericroceibacterium</taxon>
    </lineage>
</organism>
<feature type="region of interest" description="Disordered" evidence="1">
    <location>
        <begin position="106"/>
        <end position="131"/>
    </location>
</feature>
<dbReference type="OrthoDB" id="7391745at2"/>